<dbReference type="GO" id="GO:0003723">
    <property type="term" value="F:RNA binding"/>
    <property type="evidence" value="ECO:0007669"/>
    <property type="project" value="UniProtKB-KW"/>
</dbReference>
<dbReference type="Proteomes" id="UP000319732">
    <property type="component" value="Unassembled WGS sequence"/>
</dbReference>
<comment type="catalytic activity">
    <reaction evidence="9">
        <text>a uridine in RNA = a pseudouridine in RNA</text>
        <dbReference type="Rhea" id="RHEA:48348"/>
        <dbReference type="Rhea" id="RHEA-COMP:12068"/>
        <dbReference type="Rhea" id="RHEA-COMP:12069"/>
        <dbReference type="ChEBI" id="CHEBI:65314"/>
        <dbReference type="ChEBI" id="CHEBI:65315"/>
    </reaction>
</comment>
<evidence type="ECO:0000256" key="2">
    <source>
        <dbReference type="ARBA" id="ARBA00002876"/>
    </source>
</evidence>
<evidence type="ECO:0000256" key="8">
    <source>
        <dbReference type="PROSITE-ProRule" id="PRU00182"/>
    </source>
</evidence>
<evidence type="ECO:0000256" key="4">
    <source>
        <dbReference type="ARBA" id="ARBA00022552"/>
    </source>
</evidence>
<sequence length="322" mass="35339">MIAPASQSPSVQLVKIDPDQAGQRVDNFLLARLKGVPKSRIYRILRKGEVRVNRGRVKPDHKLQAGDLVRIPPVRVAATTSLPKPGAGLRRVLAEAVLFEDGGLLVIDKPSGLAVHGGSGVSLGLIESLRQLRPQARYLELVHRLDRDTSGCIMVAKKRSVLRHLQEQMRAGRVDKVYQALVAGQWPADRAHINAPLRKNELSSGERIVRVTPDGKPSLTQFSVLQRYDRVTLVEAKPITGRTHQIRVHARHAGHPLVGDDKYGDDALNKTLRELGVRRLFLHAARLAFSLPGADQPTVVRAPLAVDLQEALSRLTPAAPVD</sequence>
<dbReference type="PROSITE" id="PS01129">
    <property type="entry name" value="PSI_RLU"/>
    <property type="match status" value="1"/>
</dbReference>
<evidence type="ECO:0000313" key="12">
    <source>
        <dbReference type="Proteomes" id="UP000319732"/>
    </source>
</evidence>
<keyword evidence="6 9" id="KW-0413">Isomerase</keyword>
<name>A0A545T8F2_9GAMM</name>
<dbReference type="OrthoDB" id="9807829at2"/>
<evidence type="ECO:0000256" key="3">
    <source>
        <dbReference type="ARBA" id="ARBA00010876"/>
    </source>
</evidence>
<dbReference type="Pfam" id="PF01479">
    <property type="entry name" value="S4"/>
    <property type="match status" value="1"/>
</dbReference>
<reference evidence="11 12" key="1">
    <citation type="submission" date="2019-06" db="EMBL/GenBank/DDBJ databases">
        <title>Whole genome sequence for Cellvibrionaceae sp. R142.</title>
        <authorList>
            <person name="Wang G."/>
        </authorList>
    </citation>
    <scope>NUCLEOTIDE SEQUENCE [LARGE SCALE GENOMIC DNA]</scope>
    <source>
        <strain evidence="11 12">R142</strain>
    </source>
</reference>
<accession>A0A545T8F2</accession>
<dbReference type="NCBIfam" id="NF008249">
    <property type="entry name" value="PRK11025.1"/>
    <property type="match status" value="1"/>
</dbReference>
<dbReference type="PROSITE" id="PS50889">
    <property type="entry name" value="S4"/>
    <property type="match status" value="1"/>
</dbReference>
<dbReference type="InterPro" id="IPR002942">
    <property type="entry name" value="S4_RNA-bd"/>
</dbReference>
<evidence type="ECO:0000313" key="11">
    <source>
        <dbReference type="EMBL" id="TQV73479.1"/>
    </source>
</evidence>
<comment type="function">
    <text evidence="2">Responsible for synthesis of pseudouridine from uracil at positions 955, 2504 and 2580 in 23S ribosomal RNA.</text>
</comment>
<dbReference type="SUPFAM" id="SSF55174">
    <property type="entry name" value="Alpha-L RNA-binding motif"/>
    <property type="match status" value="1"/>
</dbReference>
<dbReference type="InterPro" id="IPR020103">
    <property type="entry name" value="PsdUridine_synth_cat_dom_sf"/>
</dbReference>
<feature type="active site" evidence="7">
    <location>
        <position position="146"/>
    </location>
</feature>
<proteinExistence type="inferred from homology"/>
<dbReference type="Pfam" id="PF00849">
    <property type="entry name" value="PseudoU_synth_2"/>
    <property type="match status" value="1"/>
</dbReference>
<dbReference type="RefSeq" id="WP_142905608.1">
    <property type="nucleotide sequence ID" value="NZ_ML660097.1"/>
</dbReference>
<protein>
    <recommendedName>
        <fullName evidence="9">Pseudouridine synthase</fullName>
        <ecNumber evidence="9">5.4.99.-</ecNumber>
    </recommendedName>
</protein>
<dbReference type="SMART" id="SM00363">
    <property type="entry name" value="S4"/>
    <property type="match status" value="1"/>
</dbReference>
<dbReference type="NCBIfam" id="TIGR00005">
    <property type="entry name" value="rluA_subfam"/>
    <property type="match status" value="1"/>
</dbReference>
<dbReference type="GO" id="GO:0160141">
    <property type="term" value="F:23S rRNA pseudouridine(955/2504/2580) synthase activity"/>
    <property type="evidence" value="ECO:0007669"/>
    <property type="project" value="UniProtKB-EC"/>
</dbReference>
<keyword evidence="12" id="KW-1185">Reference proteome</keyword>
<dbReference type="AlphaFoldDB" id="A0A545T8F2"/>
<dbReference type="InterPro" id="IPR050188">
    <property type="entry name" value="RluA_PseudoU_synthase"/>
</dbReference>
<evidence type="ECO:0000256" key="1">
    <source>
        <dbReference type="ARBA" id="ARBA00000381"/>
    </source>
</evidence>
<dbReference type="Gene3D" id="3.30.2350.10">
    <property type="entry name" value="Pseudouridine synthase"/>
    <property type="match status" value="1"/>
</dbReference>
<dbReference type="Gene3D" id="3.10.290.10">
    <property type="entry name" value="RNA-binding S4 domain"/>
    <property type="match status" value="1"/>
</dbReference>
<dbReference type="CDD" id="cd00165">
    <property type="entry name" value="S4"/>
    <property type="match status" value="1"/>
</dbReference>
<evidence type="ECO:0000256" key="6">
    <source>
        <dbReference type="ARBA" id="ARBA00023235"/>
    </source>
</evidence>
<dbReference type="PANTHER" id="PTHR21600">
    <property type="entry name" value="MITOCHONDRIAL RNA PSEUDOURIDINE SYNTHASE"/>
    <property type="match status" value="1"/>
</dbReference>
<dbReference type="InterPro" id="IPR006224">
    <property type="entry name" value="PsdUridine_synth_RluA-like_CS"/>
</dbReference>
<dbReference type="GO" id="GO:0000455">
    <property type="term" value="P:enzyme-directed rRNA pseudouridine synthesis"/>
    <property type="evidence" value="ECO:0007669"/>
    <property type="project" value="UniProtKB-ARBA"/>
</dbReference>
<gene>
    <name evidence="11" type="primary">rluC</name>
    <name evidence="11" type="ORF">FKG94_17420</name>
</gene>
<keyword evidence="5 8" id="KW-0694">RNA-binding</keyword>
<evidence type="ECO:0000256" key="7">
    <source>
        <dbReference type="PIRSR" id="PIRSR606225-1"/>
    </source>
</evidence>
<dbReference type="CDD" id="cd02869">
    <property type="entry name" value="PseudoU_synth_RluA_like"/>
    <property type="match status" value="1"/>
</dbReference>
<dbReference type="InterPro" id="IPR006145">
    <property type="entry name" value="PsdUridine_synth_RsuA/RluA"/>
</dbReference>
<evidence type="ECO:0000259" key="10">
    <source>
        <dbReference type="SMART" id="SM00363"/>
    </source>
</evidence>
<comment type="catalytic activity">
    <reaction evidence="1">
        <text>uridine(955/2504/2580) in 23S rRNA = pseudouridine(955/2504/2580) in 23S rRNA</text>
        <dbReference type="Rhea" id="RHEA:42528"/>
        <dbReference type="Rhea" id="RHEA-COMP:10099"/>
        <dbReference type="Rhea" id="RHEA-COMP:10100"/>
        <dbReference type="ChEBI" id="CHEBI:65314"/>
        <dbReference type="ChEBI" id="CHEBI:65315"/>
        <dbReference type="EC" id="5.4.99.24"/>
    </reaction>
</comment>
<evidence type="ECO:0000256" key="9">
    <source>
        <dbReference type="RuleBase" id="RU362028"/>
    </source>
</evidence>
<dbReference type="EC" id="5.4.99.-" evidence="9"/>
<dbReference type="PANTHER" id="PTHR21600:SF92">
    <property type="entry name" value="RIBOSOMAL LARGE SUBUNIT PSEUDOURIDINE SYNTHASE C"/>
    <property type="match status" value="1"/>
</dbReference>
<feature type="domain" description="RNA-binding S4" evidence="10">
    <location>
        <begin position="23"/>
        <end position="83"/>
    </location>
</feature>
<dbReference type="InterPro" id="IPR006225">
    <property type="entry name" value="PsdUridine_synth_RluC/D"/>
</dbReference>
<comment type="similarity">
    <text evidence="3 9">Belongs to the pseudouridine synthase RluA family.</text>
</comment>
<evidence type="ECO:0000256" key="5">
    <source>
        <dbReference type="ARBA" id="ARBA00022884"/>
    </source>
</evidence>
<comment type="caution">
    <text evidence="11">The sequence shown here is derived from an EMBL/GenBank/DDBJ whole genome shotgun (WGS) entry which is preliminary data.</text>
</comment>
<dbReference type="InterPro" id="IPR036986">
    <property type="entry name" value="S4_RNA-bd_sf"/>
</dbReference>
<keyword evidence="4" id="KW-0698">rRNA processing</keyword>
<dbReference type="SUPFAM" id="SSF55120">
    <property type="entry name" value="Pseudouridine synthase"/>
    <property type="match status" value="1"/>
</dbReference>
<organism evidence="11 12">
    <name type="scientific">Exilibacterium tricleocarpae</name>
    <dbReference type="NCBI Taxonomy" id="2591008"/>
    <lineage>
        <taxon>Bacteria</taxon>
        <taxon>Pseudomonadati</taxon>
        <taxon>Pseudomonadota</taxon>
        <taxon>Gammaproteobacteria</taxon>
        <taxon>Cellvibrionales</taxon>
        <taxon>Cellvibrionaceae</taxon>
        <taxon>Exilibacterium</taxon>
    </lineage>
</organism>
<dbReference type="EMBL" id="VHSG01000018">
    <property type="protein sequence ID" value="TQV73479.1"/>
    <property type="molecule type" value="Genomic_DNA"/>
</dbReference>